<dbReference type="AGR" id="Xenbase:XB-GENE-5998444"/>
<dbReference type="Gene3D" id="2.70.160.11">
    <property type="entry name" value="Hnrnp arginine n-methyltransferase1"/>
    <property type="match status" value="2"/>
</dbReference>
<evidence type="ECO:0000259" key="14">
    <source>
        <dbReference type="Pfam" id="PF22528"/>
    </source>
</evidence>
<dbReference type="FunFam" id="3.40.50.150:FF:000384">
    <property type="entry name" value="Protein arginine methyltransferase 9"/>
    <property type="match status" value="1"/>
</dbReference>
<dbReference type="FunFam" id="3.40.50.150:FF:000078">
    <property type="entry name" value="Protein arginine methyltransferase 9"/>
    <property type="match status" value="1"/>
</dbReference>
<evidence type="ECO:0000256" key="7">
    <source>
        <dbReference type="ARBA" id="ARBA00022737"/>
    </source>
</evidence>
<evidence type="ECO:0000313" key="20">
    <source>
        <dbReference type="RefSeq" id="XP_012813018.1"/>
    </source>
</evidence>
<evidence type="ECO:0000256" key="6">
    <source>
        <dbReference type="ARBA" id="ARBA00022691"/>
    </source>
</evidence>
<keyword evidence="8 12" id="KW-0802">TPR repeat</keyword>
<evidence type="ECO:0000256" key="13">
    <source>
        <dbReference type="PROSITE-ProRule" id="PRU01015"/>
    </source>
</evidence>
<dbReference type="SUPFAM" id="SSF48452">
    <property type="entry name" value="TPR-like"/>
    <property type="match status" value="1"/>
</dbReference>
<keyword evidence="4 13" id="KW-0489">Methyltransferase</keyword>
<dbReference type="RefSeq" id="XP_012813008.1">
    <property type="nucleotide sequence ID" value="XM_012957554.3"/>
</dbReference>
<evidence type="ECO:0000313" key="16">
    <source>
        <dbReference type="Proteomes" id="UP000008143"/>
    </source>
</evidence>
<dbReference type="FunFam" id="2.70.160.11:FF:000006">
    <property type="entry name" value="Protein arginine methyltransferase 9"/>
    <property type="match status" value="1"/>
</dbReference>
<dbReference type="GO" id="GO:0032259">
    <property type="term" value="P:methylation"/>
    <property type="evidence" value="ECO:0007669"/>
    <property type="project" value="UniProtKB-KW"/>
</dbReference>
<keyword evidence="6 13" id="KW-0949">S-adenosyl-L-methionine</keyword>
<dbReference type="Bgee" id="ENSXETG00000007107">
    <property type="expression patterns" value="Expressed in skeletal muscle tissue and 13 other cell types or tissues"/>
</dbReference>
<proteinExistence type="predicted"/>
<evidence type="ECO:0000313" key="21">
    <source>
        <dbReference type="RefSeq" id="XP_017946911.1"/>
    </source>
</evidence>
<dbReference type="GO" id="GO:0042054">
    <property type="term" value="F:histone methyltransferase activity"/>
    <property type="evidence" value="ECO:0000318"/>
    <property type="project" value="GO_Central"/>
</dbReference>
<reference evidence="15" key="1">
    <citation type="journal article" date="2010" name="Science">
        <title>The genome of the Western clawed frog Xenopus tropicalis.</title>
        <authorList>
            <person name="Hellsten U."/>
            <person name="Harland R.M."/>
            <person name="Gilchrist M.J."/>
            <person name="Hendrix D."/>
            <person name="Jurka J."/>
            <person name="Kapitonov V."/>
            <person name="Ovcharenko I."/>
            <person name="Putnam N.H."/>
            <person name="Shu S."/>
            <person name="Taher L."/>
            <person name="Blitz I.L."/>
            <person name="Blumberg B."/>
            <person name="Dichmann D.S."/>
            <person name="Dubchak I."/>
            <person name="Amaya E."/>
            <person name="Detter J.C."/>
            <person name="Fletcher R."/>
            <person name="Gerhard D.S."/>
            <person name="Goodstein D."/>
            <person name="Graves T."/>
            <person name="Grigoriev I.V."/>
            <person name="Grimwood J."/>
            <person name="Kawashima T."/>
            <person name="Lindquist E."/>
            <person name="Lucas S.M."/>
            <person name="Mead P.E."/>
            <person name="Mitros T."/>
            <person name="Ogino H."/>
            <person name="Ohta Y."/>
            <person name="Poliakov A.V."/>
            <person name="Pollet N."/>
            <person name="Robert J."/>
            <person name="Salamov A."/>
            <person name="Sater A.K."/>
            <person name="Schmutz J."/>
            <person name="Terry A."/>
            <person name="Vize P.D."/>
            <person name="Warren W.C."/>
            <person name="Wells D."/>
            <person name="Wills A."/>
            <person name="Wilson R.K."/>
            <person name="Zimmerman L.B."/>
            <person name="Zorn A.M."/>
            <person name="Grainger R."/>
            <person name="Grammer T."/>
            <person name="Khokha M.K."/>
            <person name="Richardson P.M."/>
            <person name="Rokhsar D.S."/>
        </authorList>
    </citation>
    <scope>NUCLEOTIDE SEQUENCE [LARGE SCALE GENOMIC DNA]</scope>
    <source>
        <strain evidence="15">Nigerian</strain>
    </source>
</reference>
<gene>
    <name evidence="15 17 18 19 20 21 22" type="primary">prmt9</name>
    <name evidence="17 18 19 20 21" type="synonym">prmt10</name>
</gene>
<dbReference type="PANTHER" id="PTHR11006">
    <property type="entry name" value="PROTEIN ARGININE N-METHYLTRANSFERASE"/>
    <property type="match status" value="1"/>
</dbReference>
<dbReference type="Gene3D" id="3.40.50.150">
    <property type="entry name" value="Vaccinia Virus protein VP39"/>
    <property type="match status" value="2"/>
</dbReference>
<sequence length="838" mass="93431">MNEAGKEVQPRGRMAAQAASKRRLISRSLQSAQICLQNQDYGTAYAHLLLVLTLAPEQKDALKDMFQYSLFKWAEELYALNRSQDLFNCYEQALELFPRDDVICNSMGEHLFRLGFRDEAAGYFYKALKLNPSSAEAKENFYRVANWLIERWHFIMLNDTKRNLMYQEAIQNAIQNGCKTVLDIGTGTGILSMFAKKAGASYTYACELSKTMYELACEVLTANQMDGQIKLLHMKSHDIQIPEHIPERVSLVVTETVDAGLFGEGIVESLIHAWKNLLLPPKPKDGRVKGYGQVIPSSAVIYGMAVECPEIRRHYSVSVSEVAGIRLGEEVKFCSALHCSHGPDDVTEPYTTEKMSRVPGGYKALSQPFQVMTVDFNSLQALEYIASGTSKRISVPVYQQGQFDCFIAWFLLQLDDEHSLSTGPSEETCWEQAVFPVQKLPDESCYVNTGDTIVVDVSCPDCYLRLDLSTVISESSCDQAENMVMGNESDICDALANLHTTANKDTMQELCILEPGEVALLNNTIYHESFRAAISKVISSLEPKESCSVVRNSQGEQMNLAEPVAENSLHLLDVSEGFSILPLIAVKLGKVKAYSSAEKEQHRVALEKLSVINGLNNEFLEFCLSQLETDDDSLQKPKSDKMWSIIILDVIETCGLIRQDLLEKAAIARCLLQPGGNIFPHAVVMQGMLVESKTLLQEGSVQGTEPTLGFLIAPAINRFKVPVHVFLNLSTVPCIPLSETFELLRLDLMNPYTNNLSSSVMRIKVNICRSGQVTAVPFWYHIHLDEAITLDTSSEASHWKQAAYVLETPMSVLEGEELLLEVQFQNSSISMALTRPLQ</sequence>
<protein>
    <recommendedName>
        <fullName evidence="10">Protein arginine N-methyltransferase 9</fullName>
        <ecNumber evidence="2">2.1.1.320</ecNumber>
    </recommendedName>
    <alternativeName>
        <fullName evidence="11">Protein arginine N-methyltransferase 10</fullName>
    </alternativeName>
</protein>
<evidence type="ECO:0000313" key="19">
    <source>
        <dbReference type="RefSeq" id="XP_012813012.1"/>
    </source>
</evidence>
<dbReference type="Xenbase" id="XB-GENE-5998444">
    <property type="gene designation" value="prmt9"/>
</dbReference>
<dbReference type="InterPro" id="IPR055135">
    <property type="entry name" value="PRMT_dom"/>
</dbReference>
<dbReference type="GO" id="GO:0016274">
    <property type="term" value="F:protein-arginine N-methyltransferase activity"/>
    <property type="evidence" value="ECO:0000318"/>
    <property type="project" value="GO_Central"/>
</dbReference>
<dbReference type="Pfam" id="PF22528">
    <property type="entry name" value="PRMT_C"/>
    <property type="match status" value="2"/>
</dbReference>
<evidence type="ECO:0000313" key="17">
    <source>
        <dbReference type="RefSeq" id="XP_012813001.1"/>
    </source>
</evidence>
<dbReference type="GO" id="GO:0005737">
    <property type="term" value="C:cytoplasm"/>
    <property type="evidence" value="ECO:0007669"/>
    <property type="project" value="UniProtKB-SubCell"/>
</dbReference>
<dbReference type="GO" id="GO:0006355">
    <property type="term" value="P:regulation of DNA-templated transcription"/>
    <property type="evidence" value="ECO:0000318"/>
    <property type="project" value="GO_Central"/>
</dbReference>
<evidence type="ECO:0000256" key="1">
    <source>
        <dbReference type="ARBA" id="ARBA00004496"/>
    </source>
</evidence>
<dbReference type="InterPro" id="IPR011990">
    <property type="entry name" value="TPR-like_helical_dom_sf"/>
</dbReference>
<evidence type="ECO:0000256" key="10">
    <source>
        <dbReference type="ARBA" id="ARBA00069513"/>
    </source>
</evidence>
<dbReference type="RefSeq" id="XP_012813001.1">
    <property type="nucleotide sequence ID" value="XM_012957547.3"/>
</dbReference>
<evidence type="ECO:0000313" key="22">
    <source>
        <dbReference type="Xenbase" id="XB-GENE-5998444"/>
    </source>
</evidence>
<reference evidence="15" key="2">
    <citation type="submission" date="2020-05" db="UniProtKB">
        <authorList>
            <consortium name="Ensembl"/>
        </authorList>
    </citation>
    <scope>IDENTIFICATION</scope>
</reference>
<dbReference type="GO" id="GO:0006338">
    <property type="term" value="P:chromatin remodeling"/>
    <property type="evidence" value="ECO:0000318"/>
    <property type="project" value="GO_Central"/>
</dbReference>
<dbReference type="InterPro" id="IPR025799">
    <property type="entry name" value="Arg_MeTrfase"/>
</dbReference>
<accession>A0A6I8SSL3</accession>
<dbReference type="GO" id="GO:0035243">
    <property type="term" value="F:protein-arginine omega-N symmetric methyltransferase activity"/>
    <property type="evidence" value="ECO:0007669"/>
    <property type="project" value="UniProtKB-EC"/>
</dbReference>
<reference evidence="17 18" key="3">
    <citation type="submission" date="2025-04" db="UniProtKB">
        <authorList>
            <consortium name="RefSeq"/>
        </authorList>
    </citation>
    <scope>IDENTIFICATION</scope>
    <source>
        <strain evidence="17 18">Nigerian</strain>
        <tissue evidence="17 18">Liver and blood</tissue>
    </source>
</reference>
<comment type="catalytic activity">
    <reaction evidence="9">
        <text>L-arginyl-[protein] + 2 S-adenosyl-L-methionine = N(omega),N(omega)'-dimethyl-L-arginyl-[protein] + 2 S-adenosyl-L-homocysteine + 2 H(+)</text>
        <dbReference type="Rhea" id="RHEA:48108"/>
        <dbReference type="Rhea" id="RHEA-COMP:10532"/>
        <dbReference type="Rhea" id="RHEA-COMP:11992"/>
        <dbReference type="ChEBI" id="CHEBI:15378"/>
        <dbReference type="ChEBI" id="CHEBI:29965"/>
        <dbReference type="ChEBI" id="CHEBI:57856"/>
        <dbReference type="ChEBI" id="CHEBI:59789"/>
        <dbReference type="ChEBI" id="CHEBI:88221"/>
        <dbReference type="EC" id="2.1.1.320"/>
    </reaction>
</comment>
<evidence type="ECO:0000256" key="5">
    <source>
        <dbReference type="ARBA" id="ARBA00022679"/>
    </source>
</evidence>
<dbReference type="RefSeq" id="XP_012813012.1">
    <property type="nucleotide sequence ID" value="XM_012957558.3"/>
</dbReference>
<organism evidence="15">
    <name type="scientific">Xenopus tropicalis</name>
    <name type="common">Western clawed frog</name>
    <name type="synonym">Silurana tropicalis</name>
    <dbReference type="NCBI Taxonomy" id="8364"/>
    <lineage>
        <taxon>Eukaryota</taxon>
        <taxon>Metazoa</taxon>
        <taxon>Chordata</taxon>
        <taxon>Craniata</taxon>
        <taxon>Vertebrata</taxon>
        <taxon>Euteleostomi</taxon>
        <taxon>Amphibia</taxon>
        <taxon>Batrachia</taxon>
        <taxon>Anura</taxon>
        <taxon>Pipoidea</taxon>
        <taxon>Pipidae</taxon>
        <taxon>Xenopodinae</taxon>
        <taxon>Xenopus</taxon>
        <taxon>Silurana</taxon>
    </lineage>
</organism>
<dbReference type="InterPro" id="IPR019734">
    <property type="entry name" value="TPR_rpt"/>
</dbReference>
<dbReference type="CDD" id="cd02440">
    <property type="entry name" value="AdoMet_MTases"/>
    <property type="match status" value="1"/>
</dbReference>
<evidence type="ECO:0000256" key="3">
    <source>
        <dbReference type="ARBA" id="ARBA00022490"/>
    </source>
</evidence>
<dbReference type="RefSeq" id="XP_012813018.1">
    <property type="nucleotide sequence ID" value="XM_012957564.3"/>
</dbReference>
<dbReference type="OrthoDB" id="5980806at2759"/>
<feature type="domain" description="Protein arginine N-methyltransferase" evidence="14">
    <location>
        <begin position="737"/>
        <end position="829"/>
    </location>
</feature>
<dbReference type="AlphaFoldDB" id="A0A6I8SSL3"/>
<evidence type="ECO:0000256" key="9">
    <source>
        <dbReference type="ARBA" id="ARBA00048612"/>
    </source>
</evidence>
<name>A0A6I8SSL3_XENTR</name>
<dbReference type="GeneTree" id="ENSGT00940000158472"/>
<feature type="repeat" description="TPR" evidence="12">
    <location>
        <begin position="101"/>
        <end position="134"/>
    </location>
</feature>
<evidence type="ECO:0000256" key="4">
    <source>
        <dbReference type="ARBA" id="ARBA00022603"/>
    </source>
</evidence>
<keyword evidence="7" id="KW-0677">Repeat</keyword>
<evidence type="ECO:0000256" key="11">
    <source>
        <dbReference type="ARBA" id="ARBA00076152"/>
    </source>
</evidence>
<dbReference type="EC" id="2.1.1.320" evidence="2"/>
<evidence type="ECO:0000256" key="8">
    <source>
        <dbReference type="ARBA" id="ARBA00022803"/>
    </source>
</evidence>
<feature type="domain" description="Protein arginine N-methyltransferase" evidence="14">
    <location>
        <begin position="362"/>
        <end position="459"/>
    </location>
</feature>
<evidence type="ECO:0000256" key="12">
    <source>
        <dbReference type="PROSITE-ProRule" id="PRU00339"/>
    </source>
</evidence>
<dbReference type="PANTHER" id="PTHR11006:SF60">
    <property type="entry name" value="PROTEIN ARGININE N-METHYLTRANSFERASE 9"/>
    <property type="match status" value="1"/>
</dbReference>
<dbReference type="GO" id="GO:0005634">
    <property type="term" value="C:nucleus"/>
    <property type="evidence" value="ECO:0000318"/>
    <property type="project" value="GO_Central"/>
</dbReference>
<dbReference type="Proteomes" id="UP000008143">
    <property type="component" value="Chromosome 1"/>
</dbReference>
<dbReference type="FunFam" id="2.70.160.11:FF:000045">
    <property type="entry name" value="Protein arginine N-methyltransferase 9"/>
    <property type="match status" value="1"/>
</dbReference>
<dbReference type="RefSeq" id="XP_017946911.1">
    <property type="nucleotide sequence ID" value="XM_018091422.1"/>
</dbReference>
<dbReference type="FunFam" id="1.25.40.10:FF:000138">
    <property type="entry name" value="Protein arginine methyltransferase 9"/>
    <property type="match status" value="1"/>
</dbReference>
<evidence type="ECO:0000313" key="18">
    <source>
        <dbReference type="RefSeq" id="XP_012813008.1"/>
    </source>
</evidence>
<keyword evidence="5 13" id="KW-0808">Transferase</keyword>
<dbReference type="InterPro" id="IPR029063">
    <property type="entry name" value="SAM-dependent_MTases_sf"/>
</dbReference>
<dbReference type="Pfam" id="PF06325">
    <property type="entry name" value="PrmA"/>
    <property type="match status" value="1"/>
</dbReference>
<keyword evidence="16" id="KW-1185">Reference proteome</keyword>
<dbReference type="PROSITE" id="PS50005">
    <property type="entry name" value="TPR"/>
    <property type="match status" value="1"/>
</dbReference>
<dbReference type="CTD" id="90826"/>
<evidence type="ECO:0000256" key="2">
    <source>
        <dbReference type="ARBA" id="ARBA00011935"/>
    </source>
</evidence>
<dbReference type="SMR" id="A0A6I8SSL3"/>
<comment type="subcellular location">
    <subcellularLocation>
        <location evidence="1">Cytoplasm</location>
    </subcellularLocation>
</comment>
<dbReference type="OMA" id="CQNEMSS"/>
<dbReference type="Gene3D" id="1.25.40.10">
    <property type="entry name" value="Tetratricopeptide repeat domain"/>
    <property type="match status" value="1"/>
</dbReference>
<dbReference type="PROSITE" id="PS51678">
    <property type="entry name" value="SAM_MT_PRMT"/>
    <property type="match status" value="2"/>
</dbReference>
<evidence type="ECO:0000313" key="15">
    <source>
        <dbReference type="Ensembl" id="ENSXETP00000097755"/>
    </source>
</evidence>
<keyword evidence="3" id="KW-0963">Cytoplasm</keyword>
<dbReference type="SUPFAM" id="SSF53335">
    <property type="entry name" value="S-adenosyl-L-methionine-dependent methyltransferases"/>
    <property type="match status" value="2"/>
</dbReference>
<dbReference type="Ensembl" id="ENSXETT00000085929">
    <property type="protein sequence ID" value="ENSXETP00000097755"/>
    <property type="gene ID" value="ENSXETG00000007107"/>
</dbReference>
<dbReference type="GeneID" id="100216218"/>